<dbReference type="Gene3D" id="1.25.40.10">
    <property type="entry name" value="Tetratricopeptide repeat domain"/>
    <property type="match status" value="1"/>
</dbReference>
<dbReference type="Pfam" id="PF13191">
    <property type="entry name" value="AAA_16"/>
    <property type="match status" value="1"/>
</dbReference>
<proteinExistence type="predicted"/>
<dbReference type="OrthoDB" id="7053960at2"/>
<evidence type="ECO:0000313" key="5">
    <source>
        <dbReference type="Proteomes" id="UP000317982"/>
    </source>
</evidence>
<name>A0A545AEC9_9ACTN</name>
<dbReference type="PANTHER" id="PTHR16305:SF35">
    <property type="entry name" value="TRANSCRIPTIONAL ACTIVATOR DOMAIN"/>
    <property type="match status" value="1"/>
</dbReference>
<feature type="domain" description="HTH luxR-type" evidence="3">
    <location>
        <begin position="849"/>
        <end position="911"/>
    </location>
</feature>
<dbReference type="InParanoid" id="A0A545AEC9"/>
<dbReference type="Gene3D" id="1.10.10.10">
    <property type="entry name" value="Winged helix-like DNA-binding domain superfamily/Winged helix DNA-binding domain"/>
    <property type="match status" value="1"/>
</dbReference>
<dbReference type="CDD" id="cd06170">
    <property type="entry name" value="LuxR_C_like"/>
    <property type="match status" value="1"/>
</dbReference>
<protein>
    <submittedName>
        <fullName evidence="4">AAA family ATPase</fullName>
    </submittedName>
</protein>
<dbReference type="GO" id="GO:0006355">
    <property type="term" value="P:regulation of DNA-templated transcription"/>
    <property type="evidence" value="ECO:0007669"/>
    <property type="project" value="InterPro"/>
</dbReference>
<organism evidence="4 5">
    <name type="scientific">Cryptosporangium phraense</name>
    <dbReference type="NCBI Taxonomy" id="2593070"/>
    <lineage>
        <taxon>Bacteria</taxon>
        <taxon>Bacillati</taxon>
        <taxon>Actinomycetota</taxon>
        <taxon>Actinomycetes</taxon>
        <taxon>Cryptosporangiales</taxon>
        <taxon>Cryptosporangiaceae</taxon>
        <taxon>Cryptosporangium</taxon>
    </lineage>
</organism>
<evidence type="ECO:0000313" key="4">
    <source>
        <dbReference type="EMBL" id="TQS39696.1"/>
    </source>
</evidence>
<dbReference type="GO" id="GO:0005524">
    <property type="term" value="F:ATP binding"/>
    <property type="evidence" value="ECO:0007669"/>
    <property type="project" value="UniProtKB-KW"/>
</dbReference>
<keyword evidence="1" id="KW-0547">Nucleotide-binding</keyword>
<evidence type="ECO:0000259" key="3">
    <source>
        <dbReference type="PROSITE" id="PS50043"/>
    </source>
</evidence>
<keyword evidence="5" id="KW-1185">Reference proteome</keyword>
<sequence>MLHGRAEERQLLAAFVERIRDGSSTALVLVGEAGVGKTRLLDSVADADGVRIARTCGAESETHLGYAGLHRLLRPHLDRLDRLPAPQRSALSTAFGLVTGSPPDLFLVGLAALTLLADVAADAPLICLVDDAQWLDPESLAALAFVGRRLNADGIGLLVGAREDLAALRGLETHTMAGLSLDAARELVASAVRGRLDPEVADRIVAETGGNPLALIEVTAALSAEQLAGGAGLPDHLPIGRRLEAHFVGRVLGLPADTRLLLLLVAAAPIDDQALLWRAASGLGLPPTALDAADSAGIVTPGHAAGAVTPGHSIRHPLIRSAVYGAAPPADRRAVHAALGAAIDPVRDPDRRAWHLAESVVGLDDTIADELEQASETARGRGGYAAQAVFLSRSAELTSDVERRSSRFLAAIRPYLIVADIAAASHRLDQAAPGLTQPALAVSAQRARAAIEWYSTSVPSHVPATLLDALASFGPLDDETTRAMLWEAMTAGLLSGKYTAGVTVLDIARAAKNAPPARPVARAMADLLMDAYAVRIADGYASAVPLLRAAIATMSSTDLADSADPLASVGTWAAQDLWDEQGLGVVLARMDALDRRQGALLSLYAVLTTMAAWKTLTGRLSEAEADHDEAVEIGRATGMPPTLDVARVELLAWQGHEEATRAAVESNVQVWGGQFGYGSRETHALYALVILELSLGRYPEALVAAKRLFAEDVIGEGNRVLADAVEAAVRADDRPFAERVLGRLAERASASGTPWALGSLARARALLSDDAEGAFKEAVDQLSRTSVRTDLARTHLLYGEWLRRHGRRTDARDQLRTAHGMFADMGATAFAGRAELELRATGESLRRRSARPDVGLTPQELQVARLAIDGATNAEIATRLFVTASTVEYHLNKVFRKLGITSRRQLAGVLR</sequence>
<dbReference type="PANTHER" id="PTHR16305">
    <property type="entry name" value="TESTICULAR SOLUBLE ADENYLYL CYCLASE"/>
    <property type="match status" value="1"/>
</dbReference>
<dbReference type="InterPro" id="IPR011990">
    <property type="entry name" value="TPR-like_helical_dom_sf"/>
</dbReference>
<comment type="caution">
    <text evidence="4">The sequence shown here is derived from an EMBL/GenBank/DDBJ whole genome shotgun (WGS) entry which is preliminary data.</text>
</comment>
<evidence type="ECO:0000256" key="1">
    <source>
        <dbReference type="ARBA" id="ARBA00022741"/>
    </source>
</evidence>
<gene>
    <name evidence="4" type="ORF">FL583_38655</name>
</gene>
<dbReference type="GO" id="GO:0003677">
    <property type="term" value="F:DNA binding"/>
    <property type="evidence" value="ECO:0007669"/>
    <property type="project" value="InterPro"/>
</dbReference>
<reference evidence="4 5" key="1">
    <citation type="submission" date="2019-07" db="EMBL/GenBank/DDBJ databases">
        <title>Cryptosporangium phraense sp. nov., isolated from plant litter.</title>
        <authorList>
            <person name="Suriyachadkun C."/>
        </authorList>
    </citation>
    <scope>NUCLEOTIDE SEQUENCE [LARGE SCALE GENOMIC DNA]</scope>
    <source>
        <strain evidence="4 5">A-T 5661</strain>
    </source>
</reference>
<dbReference type="SUPFAM" id="SSF52540">
    <property type="entry name" value="P-loop containing nucleoside triphosphate hydrolases"/>
    <property type="match status" value="1"/>
</dbReference>
<evidence type="ECO:0000256" key="2">
    <source>
        <dbReference type="ARBA" id="ARBA00022840"/>
    </source>
</evidence>
<accession>A0A545AEC9</accession>
<dbReference type="SUPFAM" id="SSF46894">
    <property type="entry name" value="C-terminal effector domain of the bipartite response regulators"/>
    <property type="match status" value="1"/>
</dbReference>
<dbReference type="PRINTS" id="PR00038">
    <property type="entry name" value="HTHLUXR"/>
</dbReference>
<dbReference type="SMART" id="SM00421">
    <property type="entry name" value="HTH_LUXR"/>
    <property type="match status" value="1"/>
</dbReference>
<dbReference type="GO" id="GO:0004016">
    <property type="term" value="F:adenylate cyclase activity"/>
    <property type="evidence" value="ECO:0007669"/>
    <property type="project" value="TreeGrafter"/>
</dbReference>
<dbReference type="GO" id="GO:0005737">
    <property type="term" value="C:cytoplasm"/>
    <property type="evidence" value="ECO:0007669"/>
    <property type="project" value="TreeGrafter"/>
</dbReference>
<dbReference type="InterPro" id="IPR027417">
    <property type="entry name" value="P-loop_NTPase"/>
</dbReference>
<dbReference type="InterPro" id="IPR016032">
    <property type="entry name" value="Sig_transdc_resp-reg_C-effctor"/>
</dbReference>
<dbReference type="InterPro" id="IPR036388">
    <property type="entry name" value="WH-like_DNA-bd_sf"/>
</dbReference>
<dbReference type="PROSITE" id="PS50043">
    <property type="entry name" value="HTH_LUXR_2"/>
    <property type="match status" value="1"/>
</dbReference>
<dbReference type="EMBL" id="VIRS01000060">
    <property type="protein sequence ID" value="TQS39696.1"/>
    <property type="molecule type" value="Genomic_DNA"/>
</dbReference>
<dbReference type="AlphaFoldDB" id="A0A545AEC9"/>
<keyword evidence="2" id="KW-0067">ATP-binding</keyword>
<dbReference type="InterPro" id="IPR041664">
    <property type="entry name" value="AAA_16"/>
</dbReference>
<dbReference type="Proteomes" id="UP000317982">
    <property type="component" value="Unassembled WGS sequence"/>
</dbReference>
<dbReference type="InterPro" id="IPR000792">
    <property type="entry name" value="Tscrpt_reg_LuxR_C"/>
</dbReference>
<dbReference type="RefSeq" id="WP_142709890.1">
    <property type="nucleotide sequence ID" value="NZ_VIRS01000060.1"/>
</dbReference>
<dbReference type="Pfam" id="PF00196">
    <property type="entry name" value="GerE"/>
    <property type="match status" value="1"/>
</dbReference>